<accession>A0A975NGC9</accession>
<organism evidence="1 2">
    <name type="scientific">Bradyrhizobium sediminis</name>
    <dbReference type="NCBI Taxonomy" id="2840469"/>
    <lineage>
        <taxon>Bacteria</taxon>
        <taxon>Pseudomonadati</taxon>
        <taxon>Pseudomonadota</taxon>
        <taxon>Alphaproteobacteria</taxon>
        <taxon>Hyphomicrobiales</taxon>
        <taxon>Nitrobacteraceae</taxon>
        <taxon>Bradyrhizobium</taxon>
    </lineage>
</organism>
<sequence length="69" mass="7524">MANHSSNARVSSGVIAWFGRVLMALVAGEELRVRRVIAGVVTRTRRGHVLDLNANWHAGHDPAANPRVE</sequence>
<dbReference type="RefSeq" id="WP_215623235.1">
    <property type="nucleotide sequence ID" value="NZ_CP076134.1"/>
</dbReference>
<protein>
    <submittedName>
        <fullName evidence="1">Uncharacterized protein</fullName>
    </submittedName>
</protein>
<evidence type="ECO:0000313" key="2">
    <source>
        <dbReference type="Proteomes" id="UP000680839"/>
    </source>
</evidence>
<name>A0A975NGC9_9BRAD</name>
<dbReference type="EMBL" id="CP076134">
    <property type="protein sequence ID" value="QWG14628.1"/>
    <property type="molecule type" value="Genomic_DNA"/>
</dbReference>
<gene>
    <name evidence="1" type="ORF">KMZ29_08200</name>
</gene>
<evidence type="ECO:0000313" key="1">
    <source>
        <dbReference type="EMBL" id="QWG14628.1"/>
    </source>
</evidence>
<dbReference type="Proteomes" id="UP000680839">
    <property type="component" value="Chromosome"/>
</dbReference>
<reference evidence="1" key="1">
    <citation type="submission" date="2021-06" db="EMBL/GenBank/DDBJ databases">
        <title>Bradyrhizobium sp. S2-20-1 Genome sequencing.</title>
        <authorList>
            <person name="Jin L."/>
        </authorList>
    </citation>
    <scope>NUCLEOTIDE SEQUENCE</scope>
    <source>
        <strain evidence="1">S2-20-1</strain>
    </source>
</reference>
<proteinExistence type="predicted"/>
<dbReference type="AlphaFoldDB" id="A0A975NGC9"/>